<dbReference type="EMBL" id="CM007651">
    <property type="protein sequence ID" value="ONI27604.1"/>
    <property type="molecule type" value="Genomic_DNA"/>
</dbReference>
<evidence type="ECO:0000313" key="2">
    <source>
        <dbReference type="EMBL" id="ONI27604.1"/>
    </source>
</evidence>
<dbReference type="Proteomes" id="UP000006882">
    <property type="component" value="Chromosome G1"/>
</dbReference>
<organism evidence="2 3">
    <name type="scientific">Prunus persica</name>
    <name type="common">Peach</name>
    <name type="synonym">Amygdalus persica</name>
    <dbReference type="NCBI Taxonomy" id="3760"/>
    <lineage>
        <taxon>Eukaryota</taxon>
        <taxon>Viridiplantae</taxon>
        <taxon>Streptophyta</taxon>
        <taxon>Embryophyta</taxon>
        <taxon>Tracheophyta</taxon>
        <taxon>Spermatophyta</taxon>
        <taxon>Magnoliopsida</taxon>
        <taxon>eudicotyledons</taxon>
        <taxon>Gunneridae</taxon>
        <taxon>Pentapetalae</taxon>
        <taxon>rosids</taxon>
        <taxon>fabids</taxon>
        <taxon>Rosales</taxon>
        <taxon>Rosaceae</taxon>
        <taxon>Amygdaloideae</taxon>
        <taxon>Amygdaleae</taxon>
        <taxon>Prunus</taxon>
    </lineage>
</organism>
<keyword evidence="1" id="KW-0472">Membrane</keyword>
<feature type="transmembrane region" description="Helical" evidence="1">
    <location>
        <begin position="225"/>
        <end position="247"/>
    </location>
</feature>
<name>A0A251QUV4_PRUPE</name>
<dbReference type="PANTHER" id="PTHR33133:SF1">
    <property type="entry name" value="EXPRESSED PROTEIN-RELATED"/>
    <property type="match status" value="1"/>
</dbReference>
<reference evidence="2 3" key="1">
    <citation type="journal article" date="2013" name="Nat. Genet.">
        <title>The high-quality draft genome of peach (Prunus persica) identifies unique patterns of genetic diversity, domestication and genome evolution.</title>
        <authorList>
            <consortium name="International Peach Genome Initiative"/>
            <person name="Verde I."/>
            <person name="Abbott A.G."/>
            <person name="Scalabrin S."/>
            <person name="Jung S."/>
            <person name="Shu S."/>
            <person name="Marroni F."/>
            <person name="Zhebentyayeva T."/>
            <person name="Dettori M.T."/>
            <person name="Grimwood J."/>
            <person name="Cattonaro F."/>
            <person name="Zuccolo A."/>
            <person name="Rossini L."/>
            <person name="Jenkins J."/>
            <person name="Vendramin E."/>
            <person name="Meisel L.A."/>
            <person name="Decroocq V."/>
            <person name="Sosinski B."/>
            <person name="Prochnik S."/>
            <person name="Mitros T."/>
            <person name="Policriti A."/>
            <person name="Cipriani G."/>
            <person name="Dondini L."/>
            <person name="Ficklin S."/>
            <person name="Goodstein D.M."/>
            <person name="Xuan P."/>
            <person name="Del Fabbro C."/>
            <person name="Aramini V."/>
            <person name="Copetti D."/>
            <person name="Gonzalez S."/>
            <person name="Horner D.S."/>
            <person name="Falchi R."/>
            <person name="Lucas S."/>
            <person name="Mica E."/>
            <person name="Maldonado J."/>
            <person name="Lazzari B."/>
            <person name="Bielenberg D."/>
            <person name="Pirona R."/>
            <person name="Miculan M."/>
            <person name="Barakat A."/>
            <person name="Testolin R."/>
            <person name="Stella A."/>
            <person name="Tartarini S."/>
            <person name="Tonutti P."/>
            <person name="Arus P."/>
            <person name="Orellana A."/>
            <person name="Wells C."/>
            <person name="Main D."/>
            <person name="Vizzotto G."/>
            <person name="Silva H."/>
            <person name="Salamini F."/>
            <person name="Schmutz J."/>
            <person name="Morgante M."/>
            <person name="Rokhsar D.S."/>
        </authorList>
    </citation>
    <scope>NUCLEOTIDE SEQUENCE [LARGE SCALE GENOMIC DNA]</scope>
    <source>
        <strain evidence="3">cv. Nemared</strain>
    </source>
</reference>
<keyword evidence="1" id="KW-0812">Transmembrane</keyword>
<dbReference type="PANTHER" id="PTHR33133">
    <property type="entry name" value="OS08G0107100 PROTEIN-RELATED"/>
    <property type="match status" value="1"/>
</dbReference>
<feature type="transmembrane region" description="Helical" evidence="1">
    <location>
        <begin position="26"/>
        <end position="49"/>
    </location>
</feature>
<evidence type="ECO:0000313" key="3">
    <source>
        <dbReference type="Proteomes" id="UP000006882"/>
    </source>
</evidence>
<dbReference type="eggNOG" id="ENOG502S2UB">
    <property type="taxonomic scope" value="Eukaryota"/>
</dbReference>
<feature type="transmembrane region" description="Helical" evidence="1">
    <location>
        <begin position="140"/>
        <end position="163"/>
    </location>
</feature>
<dbReference type="Gramene" id="ONI27604">
    <property type="protein sequence ID" value="ONI27604"/>
    <property type="gene ID" value="PRUPE_1G095700"/>
</dbReference>
<keyword evidence="1" id="KW-1133">Transmembrane helix</keyword>
<dbReference type="AlphaFoldDB" id="A0A251QUV4"/>
<accession>A0A251QUV4</accession>
<keyword evidence="3" id="KW-1185">Reference proteome</keyword>
<feature type="transmembrane region" description="Helical" evidence="1">
    <location>
        <begin position="259"/>
        <end position="281"/>
    </location>
</feature>
<protein>
    <submittedName>
        <fullName evidence="2">Uncharacterized protein</fullName>
    </submittedName>
</protein>
<gene>
    <name evidence="2" type="ORF">PRUPE_1G095700</name>
</gene>
<sequence>MGFHMLLDFLRMVRDVSKLFPKNLKLMSSITLLIIFLDSILMVFLKICIKVLSTKAKSLQVNNTTTSAELTNILFTMTDYLRLYAGLAFIFICAFSFISLFFITASIIGSAVTYCRKDLSTKELLLRAVKSMKRTVVSWLYIRLLDLGYGLLVALLLLLLVLIFNITFTILAFSMILLVVALFFRTYLDVVWNLALVVSVLEDICGIEALGKAARLVKGSKLRGFFLNLFVAFSMSMFNGLVTIGTVAFPENARMIPSLFSYSITCLITMFLYMSYTVLYYECKKTHGEEVERKLSTEYTKVAFTESTPLLSADAP</sequence>
<dbReference type="STRING" id="3760.A0A251QUV4"/>
<feature type="transmembrane region" description="Helical" evidence="1">
    <location>
        <begin position="83"/>
        <end position="108"/>
    </location>
</feature>
<proteinExistence type="predicted"/>
<evidence type="ECO:0000256" key="1">
    <source>
        <dbReference type="SAM" id="Phobius"/>
    </source>
</evidence>
<dbReference type="GO" id="GO:0016020">
    <property type="term" value="C:membrane"/>
    <property type="evidence" value="ECO:0000318"/>
    <property type="project" value="GO_Central"/>
</dbReference>